<comment type="caution">
    <text evidence="2">The sequence shown here is derived from an EMBL/GenBank/DDBJ whole genome shotgun (WGS) entry which is preliminary data.</text>
</comment>
<dbReference type="Proteomes" id="UP000094578">
    <property type="component" value="Unassembled WGS sequence"/>
</dbReference>
<dbReference type="STRING" id="1886670.PTI45_01397"/>
<dbReference type="Pfam" id="PF14080">
    <property type="entry name" value="DUF4261"/>
    <property type="match status" value="1"/>
</dbReference>
<gene>
    <name evidence="2" type="ORF">PTI45_01397</name>
</gene>
<proteinExistence type="predicted"/>
<dbReference type="AlphaFoldDB" id="A0A1E3L6J6"/>
<keyword evidence="3" id="KW-1185">Reference proteome</keyword>
<sequence length="278" mass="31515">MGIFDKFRKNKEETTSSSEYNNIVPMPTALPDQADSWQTPMLLGFALLSSETCDWESFISYLHKDAEIVIENQPNEENIVFEVEGMQVVVAHMPAPIPNREVEECCQYNLLWPEAEQVVATHRSHVIVSVSGAPNPIAGHLLFTQIVSSLMQMKDALAFYMQPMVVSAESYVESAQMLKDEELPVQLWVFIGLYQDEQGRSAYTRGLQNFGKYEIEIIHSEHPLSDVFEFTMMIVDYIISYDVTLEHGETIGFSEEQRLSLTLSQGVAVENESIKIGY</sequence>
<evidence type="ECO:0000313" key="3">
    <source>
        <dbReference type="Proteomes" id="UP000094578"/>
    </source>
</evidence>
<feature type="domain" description="DUF4261" evidence="1">
    <location>
        <begin position="203"/>
        <end position="276"/>
    </location>
</feature>
<name>A0A1E3L6J6_9BACL</name>
<organism evidence="2 3">
    <name type="scientific">Paenibacillus nuruki</name>
    <dbReference type="NCBI Taxonomy" id="1886670"/>
    <lineage>
        <taxon>Bacteria</taxon>
        <taxon>Bacillati</taxon>
        <taxon>Bacillota</taxon>
        <taxon>Bacilli</taxon>
        <taxon>Bacillales</taxon>
        <taxon>Paenibacillaceae</taxon>
        <taxon>Paenibacillus</taxon>
    </lineage>
</organism>
<evidence type="ECO:0000259" key="1">
    <source>
        <dbReference type="Pfam" id="PF14080"/>
    </source>
</evidence>
<evidence type="ECO:0000313" key="2">
    <source>
        <dbReference type="EMBL" id="ODP29388.1"/>
    </source>
</evidence>
<dbReference type="InterPro" id="IPR025357">
    <property type="entry name" value="DUF4261"/>
</dbReference>
<reference evidence="2 3" key="1">
    <citation type="submission" date="2016-08" db="EMBL/GenBank/DDBJ databases">
        <title>Genome sequencing of Paenibacillus sp. TI45-13ar, isolated from Korean traditional nuruk.</title>
        <authorList>
            <person name="Kim S.-J."/>
        </authorList>
    </citation>
    <scope>NUCLEOTIDE SEQUENCE [LARGE SCALE GENOMIC DNA]</scope>
    <source>
        <strain evidence="2 3">TI45-13ar</strain>
    </source>
</reference>
<protein>
    <recommendedName>
        <fullName evidence="1">DUF4261 domain-containing protein</fullName>
    </recommendedName>
</protein>
<dbReference type="EMBL" id="MDER01000031">
    <property type="protein sequence ID" value="ODP29388.1"/>
    <property type="molecule type" value="Genomic_DNA"/>
</dbReference>
<dbReference type="RefSeq" id="WP_083243394.1">
    <property type="nucleotide sequence ID" value="NZ_MDER01000031.1"/>
</dbReference>
<accession>A0A1E3L6J6</accession>
<dbReference type="PATRIC" id="fig|1886670.3.peg.1422"/>